<dbReference type="SUPFAM" id="SSF55008">
    <property type="entry name" value="HMA, heavy metal-associated domain"/>
    <property type="match status" value="1"/>
</dbReference>
<dbReference type="Pfam" id="PF00403">
    <property type="entry name" value="HMA"/>
    <property type="match status" value="1"/>
</dbReference>
<keyword evidence="3" id="KW-1185">Reference proteome</keyword>
<feature type="domain" description="HMA" evidence="1">
    <location>
        <begin position="20"/>
        <end position="65"/>
    </location>
</feature>
<dbReference type="EMBL" id="FMCS01000003">
    <property type="protein sequence ID" value="SCE90615.1"/>
    <property type="molecule type" value="Genomic_DNA"/>
</dbReference>
<sequence length="79" mass="8203">MVERNEPGGPTRVTTVRLLPGMCRRCVRAVSARVSDLPGVVSLEFDVDAGALRVGGEVDPAALRRAGLVVCPDGPDCSG</sequence>
<dbReference type="AlphaFoldDB" id="A0A1C4W376"/>
<evidence type="ECO:0000313" key="2">
    <source>
        <dbReference type="EMBL" id="SCE90615.1"/>
    </source>
</evidence>
<evidence type="ECO:0000259" key="1">
    <source>
        <dbReference type="Pfam" id="PF00403"/>
    </source>
</evidence>
<proteinExistence type="predicted"/>
<reference evidence="3" key="1">
    <citation type="submission" date="2016-06" db="EMBL/GenBank/DDBJ databases">
        <authorList>
            <person name="Varghese N."/>
            <person name="Submissions Spin"/>
        </authorList>
    </citation>
    <scope>NUCLEOTIDE SEQUENCE [LARGE SCALE GENOMIC DNA]</scope>
    <source>
        <strain evidence="3">DSM 45246</strain>
    </source>
</reference>
<name>A0A1C4W376_9ACTN</name>
<dbReference type="CDD" id="cd00371">
    <property type="entry name" value="HMA"/>
    <property type="match status" value="1"/>
</dbReference>
<organism evidence="2 3">
    <name type="scientific">Micromonospora chaiyaphumensis</name>
    <dbReference type="NCBI Taxonomy" id="307119"/>
    <lineage>
        <taxon>Bacteria</taxon>
        <taxon>Bacillati</taxon>
        <taxon>Actinomycetota</taxon>
        <taxon>Actinomycetes</taxon>
        <taxon>Micromonosporales</taxon>
        <taxon>Micromonosporaceae</taxon>
        <taxon>Micromonospora</taxon>
    </lineage>
</organism>
<accession>A0A1C4W376</accession>
<evidence type="ECO:0000313" key="3">
    <source>
        <dbReference type="Proteomes" id="UP000199629"/>
    </source>
</evidence>
<dbReference type="InterPro" id="IPR006121">
    <property type="entry name" value="HMA_dom"/>
</dbReference>
<gene>
    <name evidence="2" type="ORF">GA0070214_103169</name>
</gene>
<protein>
    <submittedName>
        <fullName evidence="2">Heavy-metal-associated domain-containing protein</fullName>
    </submittedName>
</protein>
<dbReference type="InterPro" id="IPR036163">
    <property type="entry name" value="HMA_dom_sf"/>
</dbReference>
<dbReference type="Gene3D" id="3.30.70.100">
    <property type="match status" value="1"/>
</dbReference>
<dbReference type="GO" id="GO:0046872">
    <property type="term" value="F:metal ion binding"/>
    <property type="evidence" value="ECO:0007669"/>
    <property type="project" value="InterPro"/>
</dbReference>
<dbReference type="Proteomes" id="UP000199629">
    <property type="component" value="Unassembled WGS sequence"/>
</dbReference>